<keyword evidence="1 2" id="KW-0732">Signal</keyword>
<dbReference type="CDD" id="cd22191">
    <property type="entry name" value="DPBB_RlpA_EXP_N-like"/>
    <property type="match status" value="1"/>
</dbReference>
<dbReference type="PANTHER" id="PTHR31836:SF28">
    <property type="entry name" value="SRCR DOMAIN-CONTAINING PROTEIN-RELATED"/>
    <property type="match status" value="1"/>
</dbReference>
<proteinExistence type="predicted"/>
<evidence type="ECO:0000256" key="2">
    <source>
        <dbReference type="SAM" id="SignalP"/>
    </source>
</evidence>
<evidence type="ECO:0000256" key="1">
    <source>
        <dbReference type="ARBA" id="ARBA00022729"/>
    </source>
</evidence>
<dbReference type="STRING" id="1077348.A0A2G8SC52"/>
<keyword evidence="4" id="KW-1185">Reference proteome</keyword>
<organism evidence="3 4">
    <name type="scientific">Ganoderma sinense ZZ0214-1</name>
    <dbReference type="NCBI Taxonomy" id="1077348"/>
    <lineage>
        <taxon>Eukaryota</taxon>
        <taxon>Fungi</taxon>
        <taxon>Dikarya</taxon>
        <taxon>Basidiomycota</taxon>
        <taxon>Agaricomycotina</taxon>
        <taxon>Agaricomycetes</taxon>
        <taxon>Polyporales</taxon>
        <taxon>Polyporaceae</taxon>
        <taxon>Ganoderma</taxon>
    </lineage>
</organism>
<dbReference type="Gene3D" id="2.40.40.10">
    <property type="entry name" value="RlpA-like domain"/>
    <property type="match status" value="1"/>
</dbReference>
<dbReference type="EMBL" id="AYKW01000012">
    <property type="protein sequence ID" value="PIL31322.1"/>
    <property type="molecule type" value="Genomic_DNA"/>
</dbReference>
<name>A0A2G8SC52_9APHY</name>
<comment type="caution">
    <text evidence="3">The sequence shown here is derived from an EMBL/GenBank/DDBJ whole genome shotgun (WGS) entry which is preliminary data.</text>
</comment>
<evidence type="ECO:0008006" key="5">
    <source>
        <dbReference type="Google" id="ProtNLM"/>
    </source>
</evidence>
<protein>
    <recommendedName>
        <fullName evidence="5">RlpA-like protein double-psi beta-barrel domain-containing protein</fullName>
    </recommendedName>
</protein>
<feature type="signal peptide" evidence="2">
    <location>
        <begin position="1"/>
        <end position="19"/>
    </location>
</feature>
<dbReference type="PANTHER" id="PTHR31836">
    <property type="match status" value="1"/>
</dbReference>
<accession>A0A2G8SC52</accession>
<gene>
    <name evidence="3" type="ORF">GSI_06020</name>
</gene>
<dbReference type="AlphaFoldDB" id="A0A2G8SC52"/>
<feature type="chain" id="PRO_5013587210" description="RlpA-like protein double-psi beta-barrel domain-containing protein" evidence="2">
    <location>
        <begin position="20"/>
        <end position="136"/>
    </location>
</feature>
<evidence type="ECO:0000313" key="4">
    <source>
        <dbReference type="Proteomes" id="UP000230002"/>
    </source>
</evidence>
<dbReference type="SUPFAM" id="SSF50685">
    <property type="entry name" value="Barwin-like endoglucanases"/>
    <property type="match status" value="1"/>
</dbReference>
<sequence>MAPFTYLALVLALVSSALTAPAPASPEALEKRVTHSGRGTFFEVGLGACGKVNKDSDHIVAISSSIFGSGGNCEQFMEIKNTKNGKTAFGLVRDECPGCGPGDIDMSPSLFQSLGATLDQGVVSVQWHFMKKGFQP</sequence>
<dbReference type="Proteomes" id="UP000230002">
    <property type="component" value="Unassembled WGS sequence"/>
</dbReference>
<dbReference type="OrthoDB" id="406505at2759"/>
<dbReference type="InterPro" id="IPR051477">
    <property type="entry name" value="Expansin_CellWall"/>
</dbReference>
<evidence type="ECO:0000313" key="3">
    <source>
        <dbReference type="EMBL" id="PIL31322.1"/>
    </source>
</evidence>
<reference evidence="3 4" key="1">
    <citation type="journal article" date="2015" name="Sci. Rep.">
        <title>Chromosome-level genome map provides insights into diverse defense mechanisms in the medicinal fungus Ganoderma sinense.</title>
        <authorList>
            <person name="Zhu Y."/>
            <person name="Xu J."/>
            <person name="Sun C."/>
            <person name="Zhou S."/>
            <person name="Xu H."/>
            <person name="Nelson D.R."/>
            <person name="Qian J."/>
            <person name="Song J."/>
            <person name="Luo H."/>
            <person name="Xiang L."/>
            <person name="Li Y."/>
            <person name="Xu Z."/>
            <person name="Ji A."/>
            <person name="Wang L."/>
            <person name="Lu S."/>
            <person name="Hayward A."/>
            <person name="Sun W."/>
            <person name="Li X."/>
            <person name="Schwartz D.C."/>
            <person name="Wang Y."/>
            <person name="Chen S."/>
        </authorList>
    </citation>
    <scope>NUCLEOTIDE SEQUENCE [LARGE SCALE GENOMIC DNA]</scope>
    <source>
        <strain evidence="3 4">ZZ0214-1</strain>
    </source>
</reference>
<dbReference type="InterPro" id="IPR036908">
    <property type="entry name" value="RlpA-like_sf"/>
</dbReference>